<comment type="caution">
    <text evidence="2">The sequence shown here is derived from an EMBL/GenBank/DDBJ whole genome shotgun (WGS) entry which is preliminary data.</text>
</comment>
<feature type="region of interest" description="Disordered" evidence="1">
    <location>
        <begin position="74"/>
        <end position="103"/>
    </location>
</feature>
<feature type="non-terminal residue" evidence="2">
    <location>
        <position position="263"/>
    </location>
</feature>
<feature type="region of interest" description="Disordered" evidence="1">
    <location>
        <begin position="165"/>
        <end position="195"/>
    </location>
</feature>
<feature type="compositionally biased region" description="Low complexity" evidence="1">
    <location>
        <begin position="91"/>
        <end position="102"/>
    </location>
</feature>
<evidence type="ECO:0000256" key="1">
    <source>
        <dbReference type="SAM" id="MobiDB-lite"/>
    </source>
</evidence>
<name>A0A813JDA2_POLGL</name>
<feature type="non-terminal residue" evidence="2">
    <location>
        <position position="1"/>
    </location>
</feature>
<feature type="compositionally biased region" description="Basic and acidic residues" evidence="1">
    <location>
        <begin position="144"/>
        <end position="160"/>
    </location>
</feature>
<proteinExistence type="predicted"/>
<sequence>NPLQEGLCSERTACFSLKGACDGVCWTGLTRQSASRLSTRSTRASIPRVAAALMQADLAQMGREDTMRCGTVSDDLRVPRRPVPMGSPMRAPAGSPAGGPSSFHGWEVPPMSLDDDDFVQINAAIEASLGDDMKRRLQSSLQNTEHELRSAHPEEDRDLKRARLRSSSDLEEAVAPRRSPSIDQNDLSQPAALEAQQSSEYQPLEFDGFLDHEMLLESIYLAQGIDLRAQQERATQIMSEVGLRALDLGVRNVDEEGRELMNQ</sequence>
<protein>
    <submittedName>
        <fullName evidence="2">Uncharacterized protein</fullName>
    </submittedName>
</protein>
<organism evidence="2 3">
    <name type="scientific">Polarella glacialis</name>
    <name type="common">Dinoflagellate</name>
    <dbReference type="NCBI Taxonomy" id="89957"/>
    <lineage>
        <taxon>Eukaryota</taxon>
        <taxon>Sar</taxon>
        <taxon>Alveolata</taxon>
        <taxon>Dinophyceae</taxon>
        <taxon>Suessiales</taxon>
        <taxon>Suessiaceae</taxon>
        <taxon>Polarella</taxon>
    </lineage>
</organism>
<gene>
    <name evidence="2" type="ORF">PGLA2088_LOCUS19233</name>
</gene>
<evidence type="ECO:0000313" key="2">
    <source>
        <dbReference type="EMBL" id="CAE8675040.1"/>
    </source>
</evidence>
<feature type="region of interest" description="Disordered" evidence="1">
    <location>
        <begin position="141"/>
        <end position="160"/>
    </location>
</feature>
<dbReference type="EMBL" id="CAJNNW010024971">
    <property type="protein sequence ID" value="CAE8675040.1"/>
    <property type="molecule type" value="Genomic_DNA"/>
</dbReference>
<dbReference type="AlphaFoldDB" id="A0A813JDA2"/>
<accession>A0A813JDA2</accession>
<evidence type="ECO:0000313" key="3">
    <source>
        <dbReference type="Proteomes" id="UP000626109"/>
    </source>
</evidence>
<dbReference type="Proteomes" id="UP000626109">
    <property type="component" value="Unassembled WGS sequence"/>
</dbReference>
<reference evidence="2" key="1">
    <citation type="submission" date="2021-02" db="EMBL/GenBank/DDBJ databases">
        <authorList>
            <person name="Dougan E. K."/>
            <person name="Rhodes N."/>
            <person name="Thang M."/>
            <person name="Chan C."/>
        </authorList>
    </citation>
    <scope>NUCLEOTIDE SEQUENCE</scope>
</reference>